<name>A0ABW3SNA6_9BACT</name>
<dbReference type="EMBL" id="JBHTLD010000009">
    <property type="protein sequence ID" value="MFD1185000.1"/>
    <property type="molecule type" value="Genomic_DNA"/>
</dbReference>
<evidence type="ECO:0000313" key="3">
    <source>
        <dbReference type="Proteomes" id="UP001597094"/>
    </source>
</evidence>
<comment type="caution">
    <text evidence="2">The sequence shown here is derived from an EMBL/GenBank/DDBJ whole genome shotgun (WGS) entry which is preliminary data.</text>
</comment>
<sequence>MNNLIPTRLIALFLFLFIFLEAKAQSDFRPGYIITQQNDTIQGLLNYRRDAANARSCIFKQEADQQKVTYSPDQIKAYRFDEGKYYVSGTAVNFDFGSQTFVECVLKGPVSLFYYKDDTKDYYVISKDTVAIELAKPQVYKRQLKFLLKDQPSLLSKIDKMAYSRKDLVALAIAYQKLSAPSQTYVLFEEKTLPDITTSFGVFASAGISNLSSPPYNMYISDYDVVKSLDFSTSFTYEIGAVLNLHLNFIGENKHVLQLAPSLNFVEYDSYTERSIFPLLYTYKMNVKHTALKVPVLYKYSFYSKERSVLPFFKFGPGSAIYLSQKGTYTYRSALLSETSSQEIVYTQPVDTSIKFERMKFYFTAGAGVDIKFGKKLVSVGAMYDYGFGQLEGQRSDVLLQVGLQF</sequence>
<dbReference type="RefSeq" id="WP_377522547.1">
    <property type="nucleotide sequence ID" value="NZ_JBHTLD010000009.1"/>
</dbReference>
<feature type="domain" description="Outer membrane protein beta-barrel" evidence="1">
    <location>
        <begin position="199"/>
        <end position="390"/>
    </location>
</feature>
<protein>
    <submittedName>
        <fullName evidence="2">Outer membrane beta-barrel protein</fullName>
    </submittedName>
</protein>
<dbReference type="Proteomes" id="UP001597094">
    <property type="component" value="Unassembled WGS sequence"/>
</dbReference>
<proteinExistence type="predicted"/>
<evidence type="ECO:0000313" key="2">
    <source>
        <dbReference type="EMBL" id="MFD1185000.1"/>
    </source>
</evidence>
<reference evidence="3" key="1">
    <citation type="journal article" date="2019" name="Int. J. Syst. Evol. Microbiol.">
        <title>The Global Catalogue of Microorganisms (GCM) 10K type strain sequencing project: providing services to taxonomists for standard genome sequencing and annotation.</title>
        <authorList>
            <consortium name="The Broad Institute Genomics Platform"/>
            <consortium name="The Broad Institute Genome Sequencing Center for Infectious Disease"/>
            <person name="Wu L."/>
            <person name="Ma J."/>
        </authorList>
    </citation>
    <scope>NUCLEOTIDE SEQUENCE [LARGE SCALE GENOMIC DNA]</scope>
    <source>
        <strain evidence="3">JCM 31319</strain>
    </source>
</reference>
<gene>
    <name evidence="2" type="ORF">ACFQ2O_02195</name>
</gene>
<accession>A0ABW3SNA6</accession>
<dbReference type="InterPro" id="IPR025665">
    <property type="entry name" value="Beta-barrel_OMP_2"/>
</dbReference>
<evidence type="ECO:0000259" key="1">
    <source>
        <dbReference type="Pfam" id="PF13568"/>
    </source>
</evidence>
<organism evidence="2 3">
    <name type="scientific">Pontibacter rugosus</name>
    <dbReference type="NCBI Taxonomy" id="1745966"/>
    <lineage>
        <taxon>Bacteria</taxon>
        <taxon>Pseudomonadati</taxon>
        <taxon>Bacteroidota</taxon>
        <taxon>Cytophagia</taxon>
        <taxon>Cytophagales</taxon>
        <taxon>Hymenobacteraceae</taxon>
        <taxon>Pontibacter</taxon>
    </lineage>
</organism>
<keyword evidence="3" id="KW-1185">Reference proteome</keyword>
<dbReference type="Pfam" id="PF13568">
    <property type="entry name" value="OMP_b-brl_2"/>
    <property type="match status" value="1"/>
</dbReference>